<accession>A0A388MAW4</accession>
<reference evidence="2 3" key="1">
    <citation type="journal article" date="2018" name="Cell">
        <title>The Chara Genome: Secondary Complexity and Implications for Plant Terrestrialization.</title>
        <authorList>
            <person name="Nishiyama T."/>
            <person name="Sakayama H."/>
            <person name="Vries J.D."/>
            <person name="Buschmann H."/>
            <person name="Saint-Marcoux D."/>
            <person name="Ullrich K.K."/>
            <person name="Haas F.B."/>
            <person name="Vanderstraeten L."/>
            <person name="Becker D."/>
            <person name="Lang D."/>
            <person name="Vosolsobe S."/>
            <person name="Rombauts S."/>
            <person name="Wilhelmsson P.K.I."/>
            <person name="Janitza P."/>
            <person name="Kern R."/>
            <person name="Heyl A."/>
            <person name="Rumpler F."/>
            <person name="Villalobos L.I.A.C."/>
            <person name="Clay J.M."/>
            <person name="Skokan R."/>
            <person name="Toyoda A."/>
            <person name="Suzuki Y."/>
            <person name="Kagoshima H."/>
            <person name="Schijlen E."/>
            <person name="Tajeshwar N."/>
            <person name="Catarino B."/>
            <person name="Hetherington A.J."/>
            <person name="Saltykova A."/>
            <person name="Bonnot C."/>
            <person name="Breuninger H."/>
            <person name="Symeonidi A."/>
            <person name="Radhakrishnan G.V."/>
            <person name="Van Nieuwerburgh F."/>
            <person name="Deforce D."/>
            <person name="Chang C."/>
            <person name="Karol K.G."/>
            <person name="Hedrich R."/>
            <person name="Ulvskov P."/>
            <person name="Glockner G."/>
            <person name="Delwiche C.F."/>
            <person name="Petrasek J."/>
            <person name="Van de Peer Y."/>
            <person name="Friml J."/>
            <person name="Beilby M."/>
            <person name="Dolan L."/>
            <person name="Kohara Y."/>
            <person name="Sugano S."/>
            <person name="Fujiyama A."/>
            <person name="Delaux P.-M."/>
            <person name="Quint M."/>
            <person name="TheiBen G."/>
            <person name="Hagemann M."/>
            <person name="Harholt J."/>
            <person name="Dunand C."/>
            <person name="Zachgo S."/>
            <person name="Langdale J."/>
            <person name="Maumus F."/>
            <person name="Straeten D.V.D."/>
            <person name="Gould S.B."/>
            <person name="Rensing S.A."/>
        </authorList>
    </citation>
    <scope>NUCLEOTIDE SEQUENCE [LARGE SCALE GENOMIC DNA]</scope>
    <source>
        <strain evidence="2 3">S276</strain>
    </source>
</reference>
<keyword evidence="1" id="KW-0175">Coiled coil</keyword>
<protein>
    <submittedName>
        <fullName evidence="2">Uncharacterized protein</fullName>
    </submittedName>
</protein>
<dbReference type="Gramene" id="GBG91721">
    <property type="protein sequence ID" value="GBG91721"/>
    <property type="gene ID" value="CBR_g53535"/>
</dbReference>
<evidence type="ECO:0000313" key="3">
    <source>
        <dbReference type="Proteomes" id="UP000265515"/>
    </source>
</evidence>
<dbReference type="AlphaFoldDB" id="A0A388MAW4"/>
<proteinExistence type="predicted"/>
<comment type="caution">
    <text evidence="2">The sequence shown here is derived from an EMBL/GenBank/DDBJ whole genome shotgun (WGS) entry which is preliminary data.</text>
</comment>
<sequence>MLTEWVANLVLGEEEEVMLLVPQAEREAFVRELEAEEDPLRRQAKDEEKRLEWKLRLVRERRWRLEAVHRMERELRAVEERMGQLRAEADLHRKIELLSHIMDVILKVQQEQLRYLRGQDIALQSMRMGFKNSAREIMMHVGAEVRAALENTERFCTGIIEGAKIATPKEEEARPRQERVKVKFPESYSGKKAEDFDNWEANIKSYLHLQDITPENHVLVAFYALKEEAASFARSIARAAKCDNDMVTYSSITNLSDFLSALRERFTDVTRGLKASDKLQTIHMRQWSAGALKATMD</sequence>
<evidence type="ECO:0000256" key="1">
    <source>
        <dbReference type="SAM" id="Coils"/>
    </source>
</evidence>
<gene>
    <name evidence="2" type="ORF">CBR_g53535</name>
</gene>
<dbReference type="EMBL" id="BFEA01000940">
    <property type="protein sequence ID" value="GBG91721.1"/>
    <property type="molecule type" value="Genomic_DNA"/>
</dbReference>
<dbReference type="Proteomes" id="UP000265515">
    <property type="component" value="Unassembled WGS sequence"/>
</dbReference>
<keyword evidence="3" id="KW-1185">Reference proteome</keyword>
<name>A0A388MAW4_CHABU</name>
<organism evidence="2 3">
    <name type="scientific">Chara braunii</name>
    <name type="common">Braun's stonewort</name>
    <dbReference type="NCBI Taxonomy" id="69332"/>
    <lineage>
        <taxon>Eukaryota</taxon>
        <taxon>Viridiplantae</taxon>
        <taxon>Streptophyta</taxon>
        <taxon>Charophyceae</taxon>
        <taxon>Charales</taxon>
        <taxon>Characeae</taxon>
        <taxon>Chara</taxon>
    </lineage>
</organism>
<evidence type="ECO:0000313" key="2">
    <source>
        <dbReference type="EMBL" id="GBG91721.1"/>
    </source>
</evidence>
<feature type="coiled-coil region" evidence="1">
    <location>
        <begin position="30"/>
        <end position="88"/>
    </location>
</feature>